<evidence type="ECO:0000313" key="2">
    <source>
        <dbReference type="EMBL" id="AKK20517.1"/>
    </source>
</evidence>
<accession>A0A0G3I9Q2</accession>
<protein>
    <submittedName>
        <fullName evidence="2">Phage-associated protein</fullName>
    </submittedName>
</protein>
<dbReference type="AlphaFoldDB" id="A0A0G3I9Q2"/>
<dbReference type="EMBL" id="CP004021">
    <property type="protein sequence ID" value="AKK20517.1"/>
    <property type="molecule type" value="Genomic_DNA"/>
</dbReference>
<feature type="domain" description="Antitoxin SocA-like Panacea" evidence="1">
    <location>
        <begin position="37"/>
        <end position="134"/>
    </location>
</feature>
<dbReference type="KEGG" id="lau:G293_04510"/>
<reference evidence="2 3" key="1">
    <citation type="journal article" date="2015" name="Genome Announc.">
        <title>Complete Genome Sequence of 'Candidatus Liberibacter africanus,' a Bacterium Associated with Citrus Huanglongbing.</title>
        <authorList>
            <person name="Lin H."/>
            <person name="Pietersen G."/>
            <person name="Han C."/>
            <person name="Read D.A."/>
            <person name="Lou B."/>
            <person name="Gupta G."/>
            <person name="Civerolo E.L."/>
        </authorList>
    </citation>
    <scope>NUCLEOTIDE SEQUENCE [LARGE SCALE GENOMIC DNA]</scope>
    <source>
        <strain evidence="2 3">PTSAPSY</strain>
    </source>
</reference>
<dbReference type="Proteomes" id="UP000035503">
    <property type="component" value="Chromosome"/>
</dbReference>
<organism evidence="2 3">
    <name type="scientific">Candidatus Liberibacter africanus PTSAPSY</name>
    <dbReference type="NCBI Taxonomy" id="1277257"/>
    <lineage>
        <taxon>Bacteria</taxon>
        <taxon>Pseudomonadati</taxon>
        <taxon>Pseudomonadota</taxon>
        <taxon>Alphaproteobacteria</taxon>
        <taxon>Hyphomicrobiales</taxon>
        <taxon>Rhizobiaceae</taxon>
        <taxon>Liberibacter</taxon>
    </lineage>
</organism>
<dbReference type="PATRIC" id="fig|1277257.4.peg.975"/>
<evidence type="ECO:0000313" key="3">
    <source>
        <dbReference type="Proteomes" id="UP000035503"/>
    </source>
</evidence>
<dbReference type="OrthoDB" id="9799173at2"/>
<keyword evidence="3" id="KW-1185">Reference proteome</keyword>
<dbReference type="RefSeq" id="WP_052775039.1">
    <property type="nucleotide sequence ID" value="NZ_CP004021.1"/>
</dbReference>
<proteinExistence type="predicted"/>
<dbReference type="Pfam" id="PF13274">
    <property type="entry name" value="SocA_Panacea"/>
    <property type="match status" value="1"/>
</dbReference>
<name>A0A0G3I9Q2_LIBAF</name>
<evidence type="ECO:0000259" key="1">
    <source>
        <dbReference type="Pfam" id="PF13274"/>
    </source>
</evidence>
<dbReference type="InterPro" id="IPR025272">
    <property type="entry name" value="SocA_Panacea"/>
</dbReference>
<dbReference type="STRING" id="1277257.G293_04510"/>
<gene>
    <name evidence="2" type="ORF">G293_04510</name>
</gene>
<sequence>MQKIIKDKKPPYCCLSVANFFIDKGVKSQLPVTNLKLQKLLYFTHCNIVLKYKKAMLDEEPQAWGKGPLFAGIYHRFKYFYDYKIRLPMALALDVFPEISDRNIINIMNDIWDRYKECLGNELSKIAHEAGRAWEKSYGPSKPYLNKTITVDDILKYETKY</sequence>